<name>A0A182KIE9_9DIPT</name>
<reference evidence="3" key="1">
    <citation type="submission" date="2013-03" db="EMBL/GenBank/DDBJ databases">
        <title>The Genome Sequence of Anopheles christyi ACHKN1017.</title>
        <authorList>
            <consortium name="The Broad Institute Genomics Platform"/>
            <person name="Neafsey D.E."/>
            <person name="Besansky N."/>
            <person name="Walker B."/>
            <person name="Young S.K."/>
            <person name="Zeng Q."/>
            <person name="Gargeya S."/>
            <person name="Fitzgerald M."/>
            <person name="Haas B."/>
            <person name="Abouelleil A."/>
            <person name="Allen A.W."/>
            <person name="Alvarado L."/>
            <person name="Arachchi H.M."/>
            <person name="Berlin A.M."/>
            <person name="Chapman S.B."/>
            <person name="Gainer-Dewar J."/>
            <person name="Goldberg J."/>
            <person name="Griggs A."/>
            <person name="Gujja S."/>
            <person name="Hansen M."/>
            <person name="Howarth C."/>
            <person name="Imamovic A."/>
            <person name="Ireland A."/>
            <person name="Larimer J."/>
            <person name="McCowan C."/>
            <person name="Murphy C."/>
            <person name="Pearson M."/>
            <person name="Poon T.W."/>
            <person name="Priest M."/>
            <person name="Roberts A."/>
            <person name="Saif S."/>
            <person name="Shea T."/>
            <person name="Sisk P."/>
            <person name="Sykes S."/>
            <person name="Wortman J."/>
            <person name="Nusbaum C."/>
            <person name="Birren B."/>
        </authorList>
    </citation>
    <scope>NUCLEOTIDE SEQUENCE [LARGE SCALE GENOMIC DNA]</scope>
    <source>
        <strain evidence="3">ACHKN1017</strain>
    </source>
</reference>
<accession>A0A182KIE9</accession>
<dbReference type="Proteomes" id="UP000075881">
    <property type="component" value="Unassembled WGS sequence"/>
</dbReference>
<sequence length="410" mass="47969">MRDKLDLDRFLPALDAWYLGWCQTLATRNQLAQLNLRFTARLRLRFPLPLHHLRFFLLHWLRLLGQLAAHLPNLRPTLDRLRRWFNLFLLFLLFRFFLLFLGRYLVGLWCFGRCCRLLHLLTLFLLLLLLLHLFGFFLTLGFAGHVLFVLALGIRVRFPLPEPFGCLALQVVGTILEEDKLAMRSWWRFHLRWFLVHTVLHQVRIVVSDAEHVTFRNLALHDASDAVAQHILADDVRRLARILTLVLGLRIVYGELKHTARFTHGEELFAGRIDQIDTVAQPLDRGHRVATHVHLQHQIVRLDVVVLFNVAHKARCDVLLLRHWEDDHLAGRFHLAGRIARGTFVRAGVVQIGRDDVHRTDAQLRVVLHVLAPHEGNVVLEPLDRWLRTNARAHQLQVRTFRHRLILQVC</sequence>
<proteinExistence type="predicted"/>
<evidence type="ECO:0000313" key="3">
    <source>
        <dbReference type="Proteomes" id="UP000075881"/>
    </source>
</evidence>
<feature type="transmembrane region" description="Helical" evidence="1">
    <location>
        <begin position="84"/>
        <end position="106"/>
    </location>
</feature>
<dbReference type="VEuPathDB" id="VectorBase:ACHR014230"/>
<protein>
    <submittedName>
        <fullName evidence="2">Uncharacterized protein</fullName>
    </submittedName>
</protein>
<organism evidence="2 3">
    <name type="scientific">Anopheles christyi</name>
    <dbReference type="NCBI Taxonomy" id="43041"/>
    <lineage>
        <taxon>Eukaryota</taxon>
        <taxon>Metazoa</taxon>
        <taxon>Ecdysozoa</taxon>
        <taxon>Arthropoda</taxon>
        <taxon>Hexapoda</taxon>
        <taxon>Insecta</taxon>
        <taxon>Pterygota</taxon>
        <taxon>Neoptera</taxon>
        <taxon>Endopterygota</taxon>
        <taxon>Diptera</taxon>
        <taxon>Nematocera</taxon>
        <taxon>Culicoidea</taxon>
        <taxon>Culicidae</taxon>
        <taxon>Anophelinae</taxon>
        <taxon>Anopheles</taxon>
    </lineage>
</organism>
<evidence type="ECO:0000256" key="1">
    <source>
        <dbReference type="SAM" id="Phobius"/>
    </source>
</evidence>
<keyword evidence="1" id="KW-1133">Transmembrane helix</keyword>
<feature type="transmembrane region" description="Helical" evidence="1">
    <location>
        <begin position="118"/>
        <end position="151"/>
    </location>
</feature>
<keyword evidence="1" id="KW-0812">Transmembrane</keyword>
<keyword evidence="1" id="KW-0472">Membrane</keyword>
<dbReference type="EnsemblMetazoa" id="ACHR014230-RA">
    <property type="protein sequence ID" value="ACHR014230-PA"/>
    <property type="gene ID" value="ACHR014230"/>
</dbReference>
<evidence type="ECO:0000313" key="2">
    <source>
        <dbReference type="EnsemblMetazoa" id="ACHR014230-PA"/>
    </source>
</evidence>
<keyword evidence="3" id="KW-1185">Reference proteome</keyword>
<dbReference type="AlphaFoldDB" id="A0A182KIE9"/>
<reference evidence="2" key="2">
    <citation type="submission" date="2020-05" db="UniProtKB">
        <authorList>
            <consortium name="EnsemblMetazoa"/>
        </authorList>
    </citation>
    <scope>IDENTIFICATION</scope>
    <source>
        <strain evidence="2">ACHKN1017</strain>
    </source>
</reference>